<feature type="coiled-coil region" evidence="1">
    <location>
        <begin position="63"/>
        <end position="156"/>
    </location>
</feature>
<proteinExistence type="predicted"/>
<evidence type="ECO:0000256" key="2">
    <source>
        <dbReference type="SAM" id="MobiDB-lite"/>
    </source>
</evidence>
<sequence>METAENMAAAFEADAGTAPVVNVSGVDAPTVTTTEVTNSQKFYTEEDLAKVRSQEKSKLYPEIDSLKEELNSLRKEKEEEAARRNAEAEAEALRIKEAQESELDAKSYAELKTKELQEQLERERSERERAFALLEREKTYADLQAYRQQVLETEREAIIPELVDLIAGNTREEISASVENLKARSAKILESAQSAMQNARKEMTGTRATLPPAGPLETNSEQRNFTPQEIAAMSQNEYAKYRDRLLSPQARGKSSGMFGQ</sequence>
<feature type="region of interest" description="Disordered" evidence="2">
    <location>
        <begin position="194"/>
        <end position="225"/>
    </location>
</feature>
<name>A0A6J5MLV1_9CAUD</name>
<reference evidence="3" key="1">
    <citation type="submission" date="2020-04" db="EMBL/GenBank/DDBJ databases">
        <authorList>
            <person name="Chiriac C."/>
            <person name="Salcher M."/>
            <person name="Ghai R."/>
            <person name="Kavagutti S V."/>
        </authorList>
    </citation>
    <scope>NUCLEOTIDE SEQUENCE</scope>
</reference>
<accession>A0A6J5MLV1</accession>
<dbReference type="EMBL" id="LR796484">
    <property type="protein sequence ID" value="CAB4147252.1"/>
    <property type="molecule type" value="Genomic_DNA"/>
</dbReference>
<evidence type="ECO:0000256" key="1">
    <source>
        <dbReference type="SAM" id="Coils"/>
    </source>
</evidence>
<evidence type="ECO:0000313" key="3">
    <source>
        <dbReference type="EMBL" id="CAB4147252.1"/>
    </source>
</evidence>
<protein>
    <submittedName>
        <fullName evidence="3">Uncharacterized protein</fullName>
    </submittedName>
</protein>
<gene>
    <name evidence="3" type="ORF">UFOVP429_19</name>
</gene>
<organism evidence="3">
    <name type="scientific">uncultured Caudovirales phage</name>
    <dbReference type="NCBI Taxonomy" id="2100421"/>
    <lineage>
        <taxon>Viruses</taxon>
        <taxon>Duplodnaviria</taxon>
        <taxon>Heunggongvirae</taxon>
        <taxon>Uroviricota</taxon>
        <taxon>Caudoviricetes</taxon>
        <taxon>Peduoviridae</taxon>
        <taxon>Maltschvirus</taxon>
        <taxon>Maltschvirus maltsch</taxon>
    </lineage>
</organism>
<keyword evidence="1" id="KW-0175">Coiled coil</keyword>